<gene>
    <name evidence="2" type="ORF">IB292_22035</name>
</gene>
<sequence length="125" mass="14189">MDESNERTDYASYNAFSRVALLFGVPIIPLLILAMVTLAGGFIGITQYGLVGLMMPISSFALIVFIRVKCRDNSRALHTLWWSLRGLVLRLQCRSSVVSFSTLPNAQKRRDTRVREWIKHHPHSS</sequence>
<evidence type="ECO:0000313" key="3">
    <source>
        <dbReference type="Proteomes" id="UP000726777"/>
    </source>
</evidence>
<reference evidence="2" key="1">
    <citation type="submission" date="2020-09" db="EMBL/GenBank/DDBJ databases">
        <title>Genome sequence of Vibrio parahaemolyticus isolates.</title>
        <authorList>
            <person name="Hammerl J.A."/>
            <person name="Strauch E."/>
        </authorList>
    </citation>
    <scope>NUCLEOTIDE SEQUENCE</scope>
    <source>
        <strain evidence="2">17-VB00146</strain>
    </source>
</reference>
<keyword evidence="1" id="KW-0812">Transmembrane</keyword>
<keyword evidence="1" id="KW-0472">Membrane</keyword>
<dbReference type="Proteomes" id="UP000726777">
    <property type="component" value="Unassembled WGS sequence"/>
</dbReference>
<protein>
    <submittedName>
        <fullName evidence="2">Conjugal transfer protein traD</fullName>
    </submittedName>
</protein>
<evidence type="ECO:0000313" key="2">
    <source>
        <dbReference type="EMBL" id="MCC3807704.1"/>
    </source>
</evidence>
<proteinExistence type="predicted"/>
<evidence type="ECO:0000256" key="1">
    <source>
        <dbReference type="SAM" id="Phobius"/>
    </source>
</evidence>
<keyword evidence="1" id="KW-1133">Transmembrane helix</keyword>
<feature type="transmembrane region" description="Helical" evidence="1">
    <location>
        <begin position="49"/>
        <end position="68"/>
    </location>
</feature>
<dbReference type="RefSeq" id="WP_208894646.1">
    <property type="nucleotide sequence ID" value="NZ_CP066164.1"/>
</dbReference>
<dbReference type="AlphaFoldDB" id="A0A9Q3YJS2"/>
<organism evidence="2 3">
    <name type="scientific">Vibrio parahaemolyticus</name>
    <dbReference type="NCBI Taxonomy" id="670"/>
    <lineage>
        <taxon>Bacteria</taxon>
        <taxon>Pseudomonadati</taxon>
        <taxon>Pseudomonadota</taxon>
        <taxon>Gammaproteobacteria</taxon>
        <taxon>Vibrionales</taxon>
        <taxon>Vibrionaceae</taxon>
        <taxon>Vibrio</taxon>
    </lineage>
</organism>
<name>A0A9Q3YJS2_VIBPH</name>
<feature type="transmembrane region" description="Helical" evidence="1">
    <location>
        <begin position="21"/>
        <end position="43"/>
    </location>
</feature>
<dbReference type="EMBL" id="JACVHL010000029">
    <property type="protein sequence ID" value="MCC3807704.1"/>
    <property type="molecule type" value="Genomic_DNA"/>
</dbReference>
<comment type="caution">
    <text evidence="2">The sequence shown here is derived from an EMBL/GenBank/DDBJ whole genome shotgun (WGS) entry which is preliminary data.</text>
</comment>
<accession>A0A9Q3YJS2</accession>